<keyword evidence="1" id="KW-0805">Transcription regulation</keyword>
<protein>
    <submittedName>
        <fullName evidence="5">LuxR C-terminal-related transcriptional regulator</fullName>
    </submittedName>
</protein>
<feature type="domain" description="HTH luxR-type" evidence="4">
    <location>
        <begin position="182"/>
        <end position="247"/>
    </location>
</feature>
<dbReference type="InterPro" id="IPR000792">
    <property type="entry name" value="Tscrpt_reg_LuxR_C"/>
</dbReference>
<keyword evidence="6" id="KW-1185">Reference proteome</keyword>
<dbReference type="PRINTS" id="PR00038">
    <property type="entry name" value="HTHLUXR"/>
</dbReference>
<dbReference type="EMBL" id="JBEHZE010000001">
    <property type="protein sequence ID" value="MEX6632563.1"/>
    <property type="molecule type" value="Genomic_DNA"/>
</dbReference>
<comment type="caution">
    <text evidence="5">The sequence shown here is derived from an EMBL/GenBank/DDBJ whole genome shotgun (WGS) entry which is preliminary data.</text>
</comment>
<dbReference type="Gene3D" id="1.10.10.10">
    <property type="entry name" value="Winged helix-like DNA-binding domain superfamily/Winged helix DNA-binding domain"/>
    <property type="match status" value="1"/>
</dbReference>
<dbReference type="PANTHER" id="PTHR44688">
    <property type="entry name" value="DNA-BINDING TRANSCRIPTIONAL ACTIVATOR DEVR_DOSR"/>
    <property type="match status" value="1"/>
</dbReference>
<evidence type="ECO:0000256" key="1">
    <source>
        <dbReference type="ARBA" id="ARBA00023015"/>
    </source>
</evidence>
<dbReference type="PANTHER" id="PTHR44688:SF16">
    <property type="entry name" value="DNA-BINDING TRANSCRIPTIONAL ACTIVATOR DEVR_DOSR"/>
    <property type="match status" value="1"/>
</dbReference>
<accession>A0ABV3Z259</accession>
<keyword evidence="2" id="KW-0238">DNA-binding</keyword>
<dbReference type="Pfam" id="PF00196">
    <property type="entry name" value="GerE"/>
    <property type="match status" value="1"/>
</dbReference>
<organism evidence="5 6">
    <name type="scientific">Hyphococcus lacteus</name>
    <dbReference type="NCBI Taxonomy" id="3143536"/>
    <lineage>
        <taxon>Bacteria</taxon>
        <taxon>Pseudomonadati</taxon>
        <taxon>Pseudomonadota</taxon>
        <taxon>Alphaproteobacteria</taxon>
        <taxon>Parvularculales</taxon>
        <taxon>Parvularculaceae</taxon>
        <taxon>Hyphococcus</taxon>
    </lineage>
</organism>
<dbReference type="SMART" id="SM00421">
    <property type="entry name" value="HTH_LUXR"/>
    <property type="match status" value="1"/>
</dbReference>
<dbReference type="SUPFAM" id="SSF46894">
    <property type="entry name" value="C-terminal effector domain of the bipartite response regulators"/>
    <property type="match status" value="1"/>
</dbReference>
<dbReference type="CDD" id="cd06170">
    <property type="entry name" value="LuxR_C_like"/>
    <property type="match status" value="1"/>
</dbReference>
<dbReference type="SUPFAM" id="SSF75516">
    <property type="entry name" value="Pheromone-binding domain of LuxR-like quorum-sensing transcription factors"/>
    <property type="match status" value="1"/>
</dbReference>
<evidence type="ECO:0000313" key="6">
    <source>
        <dbReference type="Proteomes" id="UP001560685"/>
    </source>
</evidence>
<dbReference type="InterPro" id="IPR036693">
    <property type="entry name" value="TF_LuxR_autoind-bd_dom_sf"/>
</dbReference>
<dbReference type="Gene3D" id="3.30.450.80">
    <property type="entry name" value="Transcription factor LuxR-like, autoinducer-binding domain"/>
    <property type="match status" value="1"/>
</dbReference>
<dbReference type="InterPro" id="IPR005143">
    <property type="entry name" value="TF_LuxR_autoind-bd_dom"/>
</dbReference>
<keyword evidence="3" id="KW-0804">Transcription</keyword>
<dbReference type="PROSITE" id="PS00622">
    <property type="entry name" value="HTH_LUXR_1"/>
    <property type="match status" value="1"/>
</dbReference>
<dbReference type="InterPro" id="IPR016032">
    <property type="entry name" value="Sig_transdc_resp-reg_C-effctor"/>
</dbReference>
<proteinExistence type="predicted"/>
<gene>
    <name evidence="5" type="ORF">ABFZ84_03295</name>
</gene>
<evidence type="ECO:0000256" key="3">
    <source>
        <dbReference type="ARBA" id="ARBA00023163"/>
    </source>
</evidence>
<dbReference type="PROSITE" id="PS50043">
    <property type="entry name" value="HTH_LUXR_2"/>
    <property type="match status" value="1"/>
</dbReference>
<reference evidence="5 6" key="1">
    <citation type="submission" date="2024-05" db="EMBL/GenBank/DDBJ databases">
        <title>Three bacterial strains, DH-69, EH-24, and ECK-19 isolated from coastal sediments.</title>
        <authorList>
            <person name="Ye Y.-Q."/>
            <person name="Du Z.-J."/>
        </authorList>
    </citation>
    <scope>NUCLEOTIDE SEQUENCE [LARGE SCALE GENOMIC DNA]</scope>
    <source>
        <strain evidence="5 6">ECK-19</strain>
    </source>
</reference>
<dbReference type="RefSeq" id="WP_369312486.1">
    <property type="nucleotide sequence ID" value="NZ_JBEHZE010000001.1"/>
</dbReference>
<sequence length="254" mass="27867">MINPDYMPDIKTISGLSSLIATRSSVAQLLSLFDEFVADCGAVASYVFAFAYGQYDEPTLLTPIHCTFPESILNFYNENACMAVDPIARAALASSVPVTYSQYKKEYTEIPVMKELLQQMADHGIPDGISMKVLTRPGRILYVSMGFPHSTDQISDYEFRRIRSAVEMFARHGASLPDNPLVQHIIKPLSTKELEVIAQVAKGSSNKEIARALDLSVSSINTLVSRAFEKLGSNSRPQAAMSASRHGLIVGDKN</sequence>
<evidence type="ECO:0000259" key="4">
    <source>
        <dbReference type="PROSITE" id="PS50043"/>
    </source>
</evidence>
<dbReference type="Proteomes" id="UP001560685">
    <property type="component" value="Unassembled WGS sequence"/>
</dbReference>
<evidence type="ECO:0000313" key="5">
    <source>
        <dbReference type="EMBL" id="MEX6632563.1"/>
    </source>
</evidence>
<dbReference type="Pfam" id="PF03472">
    <property type="entry name" value="Autoind_bind"/>
    <property type="match status" value="1"/>
</dbReference>
<evidence type="ECO:0000256" key="2">
    <source>
        <dbReference type="ARBA" id="ARBA00023125"/>
    </source>
</evidence>
<dbReference type="InterPro" id="IPR036388">
    <property type="entry name" value="WH-like_DNA-bd_sf"/>
</dbReference>
<name>A0ABV3Z259_9PROT</name>